<evidence type="ECO:0000313" key="5">
    <source>
        <dbReference type="Proteomes" id="UP000254937"/>
    </source>
</evidence>
<feature type="repeat" description="ANK" evidence="3">
    <location>
        <begin position="61"/>
        <end position="93"/>
    </location>
</feature>
<dbReference type="AlphaFoldDB" id="A0A370PBM2"/>
<dbReference type="InterPro" id="IPR002110">
    <property type="entry name" value="Ankyrin_rpt"/>
</dbReference>
<proteinExistence type="predicted"/>
<organism evidence="4 5">
    <name type="scientific">Aspergillus phoenicis ATCC 13157</name>
    <dbReference type="NCBI Taxonomy" id="1353007"/>
    <lineage>
        <taxon>Eukaryota</taxon>
        <taxon>Fungi</taxon>
        <taxon>Dikarya</taxon>
        <taxon>Ascomycota</taxon>
        <taxon>Pezizomycotina</taxon>
        <taxon>Eurotiomycetes</taxon>
        <taxon>Eurotiomycetidae</taxon>
        <taxon>Eurotiales</taxon>
        <taxon>Aspergillaceae</taxon>
        <taxon>Aspergillus</taxon>
    </lineage>
</organism>
<dbReference type="PANTHER" id="PTHR24171">
    <property type="entry name" value="ANKYRIN REPEAT DOMAIN-CONTAINING PROTEIN 39-RELATED"/>
    <property type="match status" value="1"/>
</dbReference>
<keyword evidence="2 3" id="KW-0040">ANK repeat</keyword>
<reference evidence="4 5" key="1">
    <citation type="submission" date="2018-07" db="EMBL/GenBank/DDBJ databases">
        <title>Section-level genome sequencing of Aspergillus section Nigri to investigate inter- and intra-species variation.</title>
        <authorList>
            <consortium name="DOE Joint Genome Institute"/>
            <person name="Vesth T.C."/>
            <person name="Nybo J.L."/>
            <person name="Theobald S."/>
            <person name="Frisvad J.C."/>
            <person name="Larsen T.O."/>
            <person name="Nielsen K.F."/>
            <person name="Hoof J.B."/>
            <person name="Brandl J."/>
            <person name="Salamov A."/>
            <person name="Riley R."/>
            <person name="Gladden J.M."/>
            <person name="Phatale P."/>
            <person name="Nielsen M.T."/>
            <person name="Lyhne E.K."/>
            <person name="Kogle M.E."/>
            <person name="Strasser K."/>
            <person name="McDonnell E."/>
            <person name="Barry K."/>
            <person name="Clum A."/>
            <person name="Chen C."/>
            <person name="Nolan M."/>
            <person name="Sandor L."/>
            <person name="Kuo A."/>
            <person name="Lipzen A."/>
            <person name="Hainaut M."/>
            <person name="Drula E."/>
            <person name="Tsang A."/>
            <person name="Magnuson J.K."/>
            <person name="Henrissat B."/>
            <person name="Wiebenga A."/>
            <person name="Simmons B.A."/>
            <person name="Makela M.R."/>
            <person name="De vries R.P."/>
            <person name="Grigoriev I.V."/>
            <person name="Mortensen U.H."/>
            <person name="Baker S.E."/>
            <person name="Andersen M.R."/>
        </authorList>
    </citation>
    <scope>NUCLEOTIDE SEQUENCE [LARGE SCALE GENOMIC DNA]</scope>
    <source>
        <strain evidence="4 5">ATCC 13157</strain>
    </source>
</reference>
<name>A0A370PBM2_ASPPH</name>
<evidence type="ECO:0000313" key="4">
    <source>
        <dbReference type="EMBL" id="RDK39595.1"/>
    </source>
</evidence>
<dbReference type="Pfam" id="PF12796">
    <property type="entry name" value="Ank_2"/>
    <property type="match status" value="1"/>
</dbReference>
<dbReference type="EMBL" id="KZ851860">
    <property type="protein sequence ID" value="RDK39595.1"/>
    <property type="molecule type" value="Genomic_DNA"/>
</dbReference>
<dbReference type="InterPro" id="IPR036770">
    <property type="entry name" value="Ankyrin_rpt-contain_sf"/>
</dbReference>
<dbReference type="Gene3D" id="1.25.40.20">
    <property type="entry name" value="Ankyrin repeat-containing domain"/>
    <property type="match status" value="1"/>
</dbReference>
<evidence type="ECO:0000256" key="2">
    <source>
        <dbReference type="ARBA" id="ARBA00023043"/>
    </source>
</evidence>
<evidence type="ECO:0000256" key="1">
    <source>
        <dbReference type="ARBA" id="ARBA00022737"/>
    </source>
</evidence>
<evidence type="ECO:0000256" key="3">
    <source>
        <dbReference type="PROSITE-ProRule" id="PRU00023"/>
    </source>
</evidence>
<keyword evidence="5" id="KW-1185">Reference proteome</keyword>
<dbReference type="PROSITE" id="PS50088">
    <property type="entry name" value="ANK_REPEAT"/>
    <property type="match status" value="2"/>
</dbReference>
<dbReference type="SUPFAM" id="SSF48403">
    <property type="entry name" value="Ankyrin repeat"/>
    <property type="match status" value="1"/>
</dbReference>
<dbReference type="PRINTS" id="PR01415">
    <property type="entry name" value="ANKYRIN"/>
</dbReference>
<accession>A0A370PBM2</accession>
<dbReference type="PROSITE" id="PS50297">
    <property type="entry name" value="ANK_REP_REGION"/>
    <property type="match status" value="2"/>
</dbReference>
<dbReference type="Pfam" id="PF00023">
    <property type="entry name" value="Ank"/>
    <property type="match status" value="1"/>
</dbReference>
<keyword evidence="1" id="KW-0677">Repeat</keyword>
<gene>
    <name evidence="4" type="ORF">M752DRAFT_296053</name>
</gene>
<sequence length="169" mass="18369">MKSTQEIFERGMELQKSLTSSSGGLAPRVSEMVATGDFDVQHACFGCWGSSYQYFWHYPVMETTPLHAAARKGKEDIVKLLLDDGANVNAKGEVYGEKLTALHAASKAGHLGVVQALLDKGADVNAQCEYQGTALKDALRYGKREIVQLLLDRGAWPVAGDAETGRNCY</sequence>
<protein>
    <submittedName>
        <fullName evidence="4">Ankyrin</fullName>
    </submittedName>
</protein>
<feature type="repeat" description="ANK" evidence="3">
    <location>
        <begin position="97"/>
        <end position="129"/>
    </location>
</feature>
<dbReference type="SMART" id="SM00248">
    <property type="entry name" value="ANK"/>
    <property type="match status" value="3"/>
</dbReference>
<dbReference type="Proteomes" id="UP000254937">
    <property type="component" value="Unassembled WGS sequence"/>
</dbReference>